<evidence type="ECO:0000313" key="5">
    <source>
        <dbReference type="Proteomes" id="UP000463871"/>
    </source>
</evidence>
<protein>
    <recommendedName>
        <fullName evidence="8">Lipoprotein</fullName>
    </recommendedName>
</protein>
<dbReference type="EMBL" id="JAJVCY010000004">
    <property type="protein sequence ID" value="MCV3287394.1"/>
    <property type="molecule type" value="Genomic_DNA"/>
</dbReference>
<gene>
    <name evidence="3" type="ORF">E4186_02370</name>
    <name evidence="4" type="ORF">E4188_05225</name>
    <name evidence="2" type="ORF">GWI30_19075</name>
    <name evidence="1" type="ORF">LZT28_03835</name>
</gene>
<dbReference type="EMBL" id="CP038444">
    <property type="protein sequence ID" value="QJT29193.1"/>
    <property type="molecule type" value="Genomic_DNA"/>
</dbReference>
<accession>A0A6M4ZMP9</accession>
<dbReference type="Proteomes" id="UP000502006">
    <property type="component" value="Chromosome"/>
</dbReference>
<dbReference type="EMBL" id="CP047962">
    <property type="protein sequence ID" value="QHQ52738.1"/>
    <property type="molecule type" value="Genomic_DNA"/>
</dbReference>
<dbReference type="AlphaFoldDB" id="A0A6M4ZMP9"/>
<dbReference type="PROSITE" id="PS51257">
    <property type="entry name" value="PROKAR_LIPOPROTEIN"/>
    <property type="match status" value="1"/>
</dbReference>
<sequence length="104" mass="12514">MDKRILMVLLGALLTACTSGPVRVHGADFSVDDAHIRVTDGYYRYHGGHYYRYYDDHHHHDGYYRRYYDDRYPGRYYYRYDDHHHRQGGYRTFCPPGQAKKGRC</sequence>
<keyword evidence="7" id="KW-1185">Reference proteome</keyword>
<dbReference type="Proteomes" id="UP000463871">
    <property type="component" value="Chromosome"/>
</dbReference>
<dbReference type="Proteomes" id="UP000502657">
    <property type="component" value="Chromosome"/>
</dbReference>
<evidence type="ECO:0000313" key="2">
    <source>
        <dbReference type="EMBL" id="QHQ52738.1"/>
    </source>
</evidence>
<evidence type="ECO:0000313" key="7">
    <source>
        <dbReference type="Proteomes" id="UP000502657"/>
    </source>
</evidence>
<organism evidence="3 6">
    <name type="scientific">Aeromonas media</name>
    <dbReference type="NCBI Taxonomy" id="651"/>
    <lineage>
        <taxon>Bacteria</taxon>
        <taxon>Pseudomonadati</taxon>
        <taxon>Pseudomonadota</taxon>
        <taxon>Gammaproteobacteria</taxon>
        <taxon>Aeromonadales</taxon>
        <taxon>Aeromonadaceae</taxon>
        <taxon>Aeromonas</taxon>
    </lineage>
</organism>
<evidence type="ECO:0008006" key="8">
    <source>
        <dbReference type="Google" id="ProtNLM"/>
    </source>
</evidence>
<evidence type="ECO:0000313" key="6">
    <source>
        <dbReference type="Proteomes" id="UP000502006"/>
    </source>
</evidence>
<dbReference type="GeneID" id="69410509"/>
<reference evidence="6 7" key="1">
    <citation type="submission" date="2019-03" db="EMBL/GenBank/DDBJ databases">
        <title>Novel transposon Tn6433 accelerates the dissemination of tet(E) in Aeromonas from aerobic biofilm under oxytetracycline stress.</title>
        <authorList>
            <person name="Shi Y."/>
            <person name="Tian Z."/>
            <person name="Zhang Y."/>
            <person name="Zhang H."/>
            <person name="Yang M."/>
        </authorList>
    </citation>
    <scope>NUCLEOTIDE SEQUENCE [LARGE SCALE GENOMIC DNA]</scope>
    <source>
        <strain evidence="4 7">R50-22</strain>
        <strain evidence="3 6">T5-8</strain>
    </source>
</reference>
<dbReference type="EMBL" id="CP038448">
    <property type="protein sequence ID" value="QJT38019.1"/>
    <property type="molecule type" value="Genomic_DNA"/>
</dbReference>
<evidence type="ECO:0000313" key="4">
    <source>
        <dbReference type="EMBL" id="QJT38019.1"/>
    </source>
</evidence>
<reference evidence="1" key="3">
    <citation type="submission" date="2022-01" db="EMBL/GenBank/DDBJ databases">
        <title>Comparison of Fish pathogen Aeromonas spp.</title>
        <authorList>
            <person name="Dubey S."/>
            <person name="Sorum H."/>
            <person name="Munangandu H.M."/>
        </authorList>
    </citation>
    <scope>NUCLEOTIDE SEQUENCE</scope>
    <source>
        <strain evidence="1">SD/21-15</strain>
    </source>
</reference>
<name>A0A6M4ZMP9_AERME</name>
<dbReference type="Proteomes" id="UP001208651">
    <property type="component" value="Unassembled WGS sequence"/>
</dbReference>
<evidence type="ECO:0000313" key="1">
    <source>
        <dbReference type="EMBL" id="MCV3287394.1"/>
    </source>
</evidence>
<proteinExistence type="predicted"/>
<dbReference type="RefSeq" id="WP_005329198.1">
    <property type="nucleotide sequence ID" value="NZ_AP022188.1"/>
</dbReference>
<evidence type="ECO:0000313" key="3">
    <source>
        <dbReference type="EMBL" id="QJT29193.1"/>
    </source>
</evidence>
<reference evidence="2 5" key="2">
    <citation type="submission" date="2020-01" db="EMBL/GenBank/DDBJ databases">
        <title>Complete genome of Aeromonas media MC64.</title>
        <authorList>
            <person name="Cao G."/>
            <person name="Fu J."/>
            <person name="Zhong C."/>
        </authorList>
    </citation>
    <scope>NUCLEOTIDE SEQUENCE [LARGE SCALE GENOMIC DNA]</scope>
    <source>
        <strain evidence="2 5">MC64</strain>
    </source>
</reference>